<comment type="caution">
    <text evidence="3">The sequence shown here is derived from an EMBL/GenBank/DDBJ whole genome shotgun (WGS) entry which is preliminary data.</text>
</comment>
<dbReference type="AlphaFoldDB" id="A0A3E0VF61"/>
<dbReference type="InterPro" id="IPR011726">
    <property type="entry name" value="KdpF"/>
</dbReference>
<proteinExistence type="predicted"/>
<evidence type="ECO:0000313" key="4">
    <source>
        <dbReference type="Proteomes" id="UP000256486"/>
    </source>
</evidence>
<protein>
    <recommendedName>
        <fullName evidence="5">Potassium-transporting ATPase subunit F</fullName>
    </recommendedName>
</protein>
<keyword evidence="2" id="KW-0812">Transmembrane</keyword>
<dbReference type="GO" id="GO:0005886">
    <property type="term" value="C:plasma membrane"/>
    <property type="evidence" value="ECO:0007669"/>
    <property type="project" value="InterPro"/>
</dbReference>
<accession>A0A3E0VF61</accession>
<feature type="region of interest" description="Disordered" evidence="1">
    <location>
        <begin position="1"/>
        <end position="24"/>
    </location>
</feature>
<organism evidence="3 4">
    <name type="scientific">Subtercola boreus</name>
    <dbReference type="NCBI Taxonomy" id="120213"/>
    <lineage>
        <taxon>Bacteria</taxon>
        <taxon>Bacillati</taxon>
        <taxon>Actinomycetota</taxon>
        <taxon>Actinomycetes</taxon>
        <taxon>Micrococcales</taxon>
        <taxon>Microbacteriaceae</taxon>
        <taxon>Subtercola</taxon>
    </lineage>
</organism>
<reference evidence="3 4" key="1">
    <citation type="submission" date="2017-04" db="EMBL/GenBank/DDBJ databases">
        <title>Comparative genome analysis of Subtercola boreus.</title>
        <authorList>
            <person name="Cho Y.-J."/>
            <person name="Cho A."/>
            <person name="Kim O.-S."/>
            <person name="Lee J.-I."/>
        </authorList>
    </citation>
    <scope>NUCLEOTIDE SEQUENCE [LARGE SCALE GENOMIC DNA]</scope>
    <source>
        <strain evidence="3 4">K300</strain>
    </source>
</reference>
<dbReference type="Pfam" id="PF09604">
    <property type="entry name" value="Potass_KdpF"/>
    <property type="match status" value="1"/>
</dbReference>
<dbReference type="EMBL" id="NBWZ01000001">
    <property type="protein sequence ID" value="RFA08576.1"/>
    <property type="molecule type" value="Genomic_DNA"/>
</dbReference>
<dbReference type="Proteomes" id="UP000256486">
    <property type="component" value="Unassembled WGS sequence"/>
</dbReference>
<keyword evidence="2" id="KW-1133">Transmembrane helix</keyword>
<keyword evidence="4" id="KW-1185">Reference proteome</keyword>
<keyword evidence="2" id="KW-0472">Membrane</keyword>
<evidence type="ECO:0000256" key="1">
    <source>
        <dbReference type="SAM" id="MobiDB-lite"/>
    </source>
</evidence>
<sequence length="85" mass="9496">MKTANTPHPGVSNRVLYQSPTHHLPDGVSRARRLLRCRHHRVVRDRCPRGQGGRETVIVFSILAAALAIAALGYLVYALVKPERF</sequence>
<evidence type="ECO:0008006" key="5">
    <source>
        <dbReference type="Google" id="ProtNLM"/>
    </source>
</evidence>
<feature type="transmembrane region" description="Helical" evidence="2">
    <location>
        <begin position="58"/>
        <end position="80"/>
    </location>
</feature>
<evidence type="ECO:0000313" key="3">
    <source>
        <dbReference type="EMBL" id="RFA08576.1"/>
    </source>
</evidence>
<dbReference type="GO" id="GO:0008556">
    <property type="term" value="F:P-type potassium transmembrane transporter activity"/>
    <property type="evidence" value="ECO:0007669"/>
    <property type="project" value="InterPro"/>
</dbReference>
<name>A0A3E0VF61_9MICO</name>
<gene>
    <name evidence="3" type="ORF">B7R54_04550</name>
</gene>
<evidence type="ECO:0000256" key="2">
    <source>
        <dbReference type="SAM" id="Phobius"/>
    </source>
</evidence>